<sequence>MDDRLLFCPGGAGESLLAAAGLPAFFKRAFTRDQRDAPTVHHRAWRALARGGALAAVLACALGAGIAQAEPSHAYALWGQPKYPAGFAHFDYANPAAPKGGELRLVSNLRTSTFDKYNPFTLRGSAPAYLQAMLFESLLTGALDETSTGYGLLAESVDMAADRLSATFRIRAQARFHNGKPVLAEDVRHSFETLISAQAAPGYATLLEKVARAEVLDARTVRFHFKSPDRELPLVVGGLPIFSRDWGLGADGQRKPFDQIITDTPIGSGPYRIGPVVFGRDITYVRDPDYWGRELAVNAGAHNFERITIRIYKDATARLEALKAGEFDLMQFHSAGDWARRVKGRRFDSGELVKAEFEHRNPTGFQSYFLNLRRPHLQDVRVRRALALAMDYEWMNRRLFYGSYRRVRGLFGNTQCAAEGLPSAAELTLLEPWRGQIPPQAFGPMPEPPRTDHSEHGLRENLRQARELLAQAGWTLQGGTLRNAQGQPLVLEVMDSNEAGIRTVAPWQRNLQKIGIELRFRVVDFALMLQRMDAFDYDITSLNIQGTHNPGQEYAQLFGSAAADQNGSANYSGLKSPAVDALIARMVQAGTQADYQAACRALERVVTAENVMVPAWYASNFRVVYNAQRLAFQAPMPPYVQVLENWAMAYWWATLPSPTP</sequence>
<dbReference type="Gene3D" id="3.10.105.10">
    <property type="entry name" value="Dipeptide-binding Protein, Domain 3"/>
    <property type="match status" value="1"/>
</dbReference>
<keyword evidence="1" id="KW-0732">Signal</keyword>
<evidence type="ECO:0000259" key="3">
    <source>
        <dbReference type="Pfam" id="PF00496"/>
    </source>
</evidence>
<dbReference type="AlphaFoldDB" id="A0A3M6QB31"/>
<protein>
    <submittedName>
        <fullName evidence="4">ABC transporter substrate-binding protein</fullName>
    </submittedName>
</protein>
<feature type="transmembrane region" description="Helical" evidence="2">
    <location>
        <begin position="6"/>
        <end position="26"/>
    </location>
</feature>
<dbReference type="InterPro" id="IPR000914">
    <property type="entry name" value="SBP_5_dom"/>
</dbReference>
<keyword evidence="2" id="KW-0472">Membrane</keyword>
<feature type="transmembrane region" description="Helical" evidence="2">
    <location>
        <begin position="47"/>
        <end position="67"/>
    </location>
</feature>
<dbReference type="Proteomes" id="UP000267521">
    <property type="component" value="Unassembled WGS sequence"/>
</dbReference>
<reference evidence="4 5" key="1">
    <citation type="submission" date="2018-10" db="EMBL/GenBank/DDBJ databases">
        <title>Comamonadaceae CDC group NO-1 genome sequencing and assembly.</title>
        <authorList>
            <person name="Bernier A.-M."/>
            <person name="Bernard K."/>
        </authorList>
    </citation>
    <scope>NUCLEOTIDE SEQUENCE [LARGE SCALE GENOMIC DNA]</scope>
    <source>
        <strain evidence="4 5">NML970147</strain>
    </source>
</reference>
<proteinExistence type="predicted"/>
<dbReference type="EMBL" id="RDQM01000003">
    <property type="protein sequence ID" value="RMX00177.1"/>
    <property type="molecule type" value="Genomic_DNA"/>
</dbReference>
<dbReference type="PIRSF" id="PIRSF002741">
    <property type="entry name" value="MppA"/>
    <property type="match status" value="1"/>
</dbReference>
<dbReference type="CDD" id="cd08497">
    <property type="entry name" value="MbnE-like"/>
    <property type="match status" value="1"/>
</dbReference>
<dbReference type="GO" id="GO:0042884">
    <property type="term" value="P:microcin transport"/>
    <property type="evidence" value="ECO:0007669"/>
    <property type="project" value="TreeGrafter"/>
</dbReference>
<evidence type="ECO:0000256" key="2">
    <source>
        <dbReference type="SAM" id="Phobius"/>
    </source>
</evidence>
<dbReference type="InterPro" id="IPR039424">
    <property type="entry name" value="SBP_5"/>
</dbReference>
<accession>A0A3M6QB31</accession>
<keyword evidence="2" id="KW-0812">Transmembrane</keyword>
<dbReference type="Gene3D" id="3.40.190.10">
    <property type="entry name" value="Periplasmic binding protein-like II"/>
    <property type="match status" value="1"/>
</dbReference>
<dbReference type="PANTHER" id="PTHR30290">
    <property type="entry name" value="PERIPLASMIC BINDING COMPONENT OF ABC TRANSPORTER"/>
    <property type="match status" value="1"/>
</dbReference>
<gene>
    <name evidence="4" type="ORF">EBQ26_02720</name>
</gene>
<dbReference type="GO" id="GO:0043190">
    <property type="term" value="C:ATP-binding cassette (ABC) transporter complex"/>
    <property type="evidence" value="ECO:0007669"/>
    <property type="project" value="InterPro"/>
</dbReference>
<dbReference type="PANTHER" id="PTHR30290:SF64">
    <property type="entry name" value="ABC TRANSPORTER PERIPLASMIC BINDING PROTEIN"/>
    <property type="match status" value="1"/>
</dbReference>
<comment type="caution">
    <text evidence="4">The sequence shown here is derived from an EMBL/GenBank/DDBJ whole genome shotgun (WGS) entry which is preliminary data.</text>
</comment>
<name>A0A3M6QB31_9BURK</name>
<dbReference type="SUPFAM" id="SSF53850">
    <property type="entry name" value="Periplasmic binding protein-like II"/>
    <property type="match status" value="1"/>
</dbReference>
<evidence type="ECO:0000313" key="4">
    <source>
        <dbReference type="EMBL" id="RMX00177.1"/>
    </source>
</evidence>
<organism evidence="4 5">
    <name type="scientific">Allofranklinella schreckenbergeri</name>
    <dbReference type="NCBI Taxonomy" id="1076744"/>
    <lineage>
        <taxon>Bacteria</taxon>
        <taxon>Pseudomonadati</taxon>
        <taxon>Pseudomonadota</taxon>
        <taxon>Betaproteobacteria</taxon>
        <taxon>Burkholderiales</taxon>
        <taxon>Comamonadaceae</taxon>
        <taxon>Allofranklinella</taxon>
    </lineage>
</organism>
<evidence type="ECO:0000256" key="1">
    <source>
        <dbReference type="ARBA" id="ARBA00022729"/>
    </source>
</evidence>
<keyword evidence="2" id="KW-1133">Transmembrane helix</keyword>
<dbReference type="GO" id="GO:1904680">
    <property type="term" value="F:peptide transmembrane transporter activity"/>
    <property type="evidence" value="ECO:0007669"/>
    <property type="project" value="TreeGrafter"/>
</dbReference>
<feature type="domain" description="Solute-binding protein family 5" evidence="3">
    <location>
        <begin position="151"/>
        <end position="563"/>
    </location>
</feature>
<dbReference type="Pfam" id="PF00496">
    <property type="entry name" value="SBP_bac_5"/>
    <property type="match status" value="1"/>
</dbReference>
<evidence type="ECO:0000313" key="5">
    <source>
        <dbReference type="Proteomes" id="UP000267521"/>
    </source>
</evidence>
<dbReference type="GO" id="GO:0015833">
    <property type="term" value="P:peptide transport"/>
    <property type="evidence" value="ECO:0007669"/>
    <property type="project" value="TreeGrafter"/>
</dbReference>
<dbReference type="GO" id="GO:0030288">
    <property type="term" value="C:outer membrane-bounded periplasmic space"/>
    <property type="evidence" value="ECO:0007669"/>
    <property type="project" value="TreeGrafter"/>
</dbReference>
<dbReference type="InterPro" id="IPR030678">
    <property type="entry name" value="Peptide/Ni-bd"/>
</dbReference>